<dbReference type="EMBL" id="UFTJ01000001">
    <property type="protein sequence ID" value="SSZ47047.1"/>
    <property type="molecule type" value="Genomic_DNA"/>
</dbReference>
<dbReference type="GO" id="GO:0005829">
    <property type="term" value="C:cytosol"/>
    <property type="evidence" value="ECO:0007669"/>
    <property type="project" value="TreeGrafter"/>
</dbReference>
<reference evidence="2 3" key="1">
    <citation type="submission" date="2018-06" db="EMBL/GenBank/DDBJ databases">
        <authorList>
            <consortium name="Pathogen Informatics"/>
            <person name="Doyle S."/>
        </authorList>
    </citation>
    <scope>NUCLEOTIDE SEQUENCE [LARGE SCALE GENOMIC DNA]</scope>
    <source>
        <strain evidence="2 3">NCTC11661</strain>
    </source>
</reference>
<evidence type="ECO:0000259" key="1">
    <source>
        <dbReference type="Pfam" id="PF02602"/>
    </source>
</evidence>
<sequence>MTTILWTKSTLQKEVYNAFDAQFHHEFLEVIAIRHLHVAPFDLRNHSLIFTSVNGVRAFFENGFLPKEKLTDLAHFNKIYAVGIRTKKELRKYGFGTFKVKKHAADLADFILQNSSNESFLHFCGNLALDILDKKLPLQNIDYKKIEVYETHLLYPKNDCNFDAIAFFSPSGVRSFVKYNSLEGKTVFSIGQTTEKELKKHTQQPIITSTESTSEDLIQRIKNYYSKK</sequence>
<organism evidence="2 3">
    <name type="scientific">Bergeyella zoohelcum</name>
    <dbReference type="NCBI Taxonomy" id="1015"/>
    <lineage>
        <taxon>Bacteria</taxon>
        <taxon>Pseudomonadati</taxon>
        <taxon>Bacteroidota</taxon>
        <taxon>Flavobacteriia</taxon>
        <taxon>Flavobacteriales</taxon>
        <taxon>Weeksellaceae</taxon>
        <taxon>Bergeyella</taxon>
    </lineage>
</organism>
<dbReference type="PANTHER" id="PTHR12390">
    <property type="entry name" value="UROPORPHYRINOGEN III SYNTHASE"/>
    <property type="match status" value="1"/>
</dbReference>
<gene>
    <name evidence="2" type="ORF">NCTC11661_00710</name>
</gene>
<dbReference type="InterPro" id="IPR039793">
    <property type="entry name" value="UROS/Hem4"/>
</dbReference>
<dbReference type="SUPFAM" id="SSF69618">
    <property type="entry name" value="HemD-like"/>
    <property type="match status" value="1"/>
</dbReference>
<dbReference type="CDD" id="cd06578">
    <property type="entry name" value="HemD"/>
    <property type="match status" value="1"/>
</dbReference>
<proteinExistence type="predicted"/>
<dbReference type="Proteomes" id="UP000255515">
    <property type="component" value="Unassembled WGS sequence"/>
</dbReference>
<dbReference type="InterPro" id="IPR003754">
    <property type="entry name" value="4pyrrol_synth_uPrphyn_synth"/>
</dbReference>
<dbReference type="RefSeq" id="WP_002686533.1">
    <property type="nucleotide sequence ID" value="NZ_UFTJ01000001.1"/>
</dbReference>
<dbReference type="PANTHER" id="PTHR12390:SF0">
    <property type="entry name" value="UROPORPHYRINOGEN-III SYNTHASE"/>
    <property type="match status" value="1"/>
</dbReference>
<evidence type="ECO:0000313" key="3">
    <source>
        <dbReference type="Proteomes" id="UP000255515"/>
    </source>
</evidence>
<accession>A0A376BZS0</accession>
<evidence type="ECO:0000313" key="2">
    <source>
        <dbReference type="EMBL" id="SSZ47047.1"/>
    </source>
</evidence>
<protein>
    <submittedName>
        <fullName evidence="2">Uroporphyrinogen-III synthase</fullName>
    </submittedName>
</protein>
<dbReference type="AlphaFoldDB" id="A0A376BZS0"/>
<dbReference type="GO" id="GO:0004852">
    <property type="term" value="F:uroporphyrinogen-III synthase activity"/>
    <property type="evidence" value="ECO:0007669"/>
    <property type="project" value="InterPro"/>
</dbReference>
<dbReference type="InterPro" id="IPR036108">
    <property type="entry name" value="4pyrrol_syn_uPrphyn_synt_sf"/>
</dbReference>
<dbReference type="Gene3D" id="3.40.50.10090">
    <property type="match status" value="2"/>
</dbReference>
<dbReference type="GO" id="GO:0006780">
    <property type="term" value="P:uroporphyrinogen III biosynthetic process"/>
    <property type="evidence" value="ECO:0007669"/>
    <property type="project" value="InterPro"/>
</dbReference>
<dbReference type="Pfam" id="PF02602">
    <property type="entry name" value="HEM4"/>
    <property type="match status" value="1"/>
</dbReference>
<name>A0A376BZS0_9FLAO</name>
<feature type="domain" description="Tetrapyrrole biosynthesis uroporphyrinogen III synthase" evidence="1">
    <location>
        <begin position="44"/>
        <end position="219"/>
    </location>
</feature>